<evidence type="ECO:0000256" key="2">
    <source>
        <dbReference type="ARBA" id="ARBA00022536"/>
    </source>
</evidence>
<evidence type="ECO:0000313" key="17">
    <source>
        <dbReference type="Proteomes" id="UP001605036"/>
    </source>
</evidence>
<keyword evidence="7 12" id="KW-1133">Transmembrane helix</keyword>
<feature type="transmembrane region" description="Helical" evidence="12">
    <location>
        <begin position="577"/>
        <end position="600"/>
    </location>
</feature>
<dbReference type="Pfam" id="PF02225">
    <property type="entry name" value="PA"/>
    <property type="match status" value="1"/>
</dbReference>
<evidence type="ECO:0000256" key="1">
    <source>
        <dbReference type="ARBA" id="ARBA00004479"/>
    </source>
</evidence>
<keyword evidence="2" id="KW-0245">EGF-like domain</keyword>
<evidence type="ECO:0000256" key="9">
    <source>
        <dbReference type="ARBA" id="ARBA00023157"/>
    </source>
</evidence>
<dbReference type="InterPro" id="IPR056858">
    <property type="entry name" value="VSR_TRX"/>
</dbReference>
<feature type="domain" description="PA" evidence="14">
    <location>
        <begin position="71"/>
        <end position="176"/>
    </location>
</feature>
<gene>
    <name evidence="16" type="ORF">R1flu_023877</name>
</gene>
<evidence type="ECO:0000259" key="15">
    <source>
        <dbReference type="Pfam" id="PF25011"/>
    </source>
</evidence>
<evidence type="ECO:0000256" key="13">
    <source>
        <dbReference type="SAM" id="SignalP"/>
    </source>
</evidence>
<keyword evidence="4 13" id="KW-0732">Signal</keyword>
<evidence type="ECO:0000256" key="8">
    <source>
        <dbReference type="ARBA" id="ARBA00023136"/>
    </source>
</evidence>
<dbReference type="PANTHER" id="PTHR22702">
    <property type="entry name" value="PROTEASE-ASSOCIATED DOMAIN-CONTAINING PROTEIN"/>
    <property type="match status" value="1"/>
</dbReference>
<reference evidence="16 17" key="1">
    <citation type="submission" date="2024-09" db="EMBL/GenBank/DDBJ databases">
        <title>Chromosome-scale assembly of Riccia fluitans.</title>
        <authorList>
            <person name="Paukszto L."/>
            <person name="Sawicki J."/>
            <person name="Karawczyk K."/>
            <person name="Piernik-Szablinska J."/>
            <person name="Szczecinska M."/>
            <person name="Mazdziarz M."/>
        </authorList>
    </citation>
    <scope>NUCLEOTIDE SEQUENCE [LARGE SCALE GENOMIC DNA]</scope>
    <source>
        <strain evidence="16">Rf_01</strain>
        <tissue evidence="16">Aerial parts of the thallus</tissue>
    </source>
</reference>
<dbReference type="Gene3D" id="3.50.30.30">
    <property type="match status" value="1"/>
</dbReference>
<feature type="signal peptide" evidence="13">
    <location>
        <begin position="1"/>
        <end position="29"/>
    </location>
</feature>
<dbReference type="InterPro" id="IPR003137">
    <property type="entry name" value="PA_domain"/>
</dbReference>
<proteinExistence type="predicted"/>
<dbReference type="PANTHER" id="PTHR22702:SF1">
    <property type="entry name" value="PROTEASE-ASSOCIATED DOMAIN-CONTAINING PROTEIN 1"/>
    <property type="match status" value="1"/>
</dbReference>
<keyword evidence="5" id="KW-0677">Repeat</keyword>
<dbReference type="PROSITE" id="PS01187">
    <property type="entry name" value="EGF_CA"/>
    <property type="match status" value="1"/>
</dbReference>
<keyword evidence="10" id="KW-0325">Glycoprotein</keyword>
<dbReference type="Proteomes" id="UP001605036">
    <property type="component" value="Unassembled WGS sequence"/>
</dbReference>
<evidence type="ECO:0000313" key="16">
    <source>
        <dbReference type="EMBL" id="KAL2612185.1"/>
    </source>
</evidence>
<dbReference type="GO" id="GO:0016020">
    <property type="term" value="C:membrane"/>
    <property type="evidence" value="ECO:0007669"/>
    <property type="project" value="UniProtKB-SubCell"/>
</dbReference>
<keyword evidence="6" id="KW-0106">Calcium</keyword>
<keyword evidence="3 12" id="KW-0812">Transmembrane</keyword>
<evidence type="ECO:0000256" key="12">
    <source>
        <dbReference type="SAM" id="Phobius"/>
    </source>
</evidence>
<dbReference type="GO" id="GO:0012505">
    <property type="term" value="C:endomembrane system"/>
    <property type="evidence" value="ECO:0007669"/>
    <property type="project" value="UniProtKB-SubCell"/>
</dbReference>
<name>A0ABD1XTA0_9MARC</name>
<comment type="subcellular location">
    <subcellularLocation>
        <location evidence="11">Endomembrane system</location>
        <topology evidence="11">Single-pass membrane protein</topology>
    </subcellularLocation>
    <subcellularLocation>
        <location evidence="1">Membrane</location>
        <topology evidence="1">Single-pass type I membrane protein</topology>
    </subcellularLocation>
</comment>
<accession>A0ABD1XTA0</accession>
<evidence type="ECO:0000256" key="4">
    <source>
        <dbReference type="ARBA" id="ARBA00022729"/>
    </source>
</evidence>
<evidence type="ECO:0000256" key="7">
    <source>
        <dbReference type="ARBA" id="ARBA00022989"/>
    </source>
</evidence>
<dbReference type="AlphaFoldDB" id="A0ABD1XTA0"/>
<evidence type="ECO:0000256" key="11">
    <source>
        <dbReference type="ARBA" id="ARBA00037847"/>
    </source>
</evidence>
<sequence>MAAAGGHGREEILLLRLLAVVLVVGPSLAEGKYVVEERSLSILSPGSLEGKFAVAVSSFGRPGYAGSLLGSLQYPKQGASGCTAFDKFQISFKKFENDFRHAPIAVIESTGECDFAWRVYNAELAGAAGALIIDTKDQDLMKMADSRYATPPSSAKYVGNITIPSALVNKTLGDKLRAELTSGGQINVKLEWGEAQVDPLPYEIWTISQDKCGEHCDTQVQFMMNFRAVAQMLEKGGYTVFTPHYMVWFCPPRYLDSRECQSQCLNNGRYCSPDPEDDFDSGYEGKDVVTENLRQLCVHKILTEKKKPWVWWDYVSDFQVRCSMKEGKYTKDCGNMVATSLGMNETDITTCMGDPNADEENALLKAEQDVQANGGERGDIVITPTLVIKDKQYRGRLENGAVLKTMCAFYPEGNEPSVCLGDDIQTNECLDNNGGCWADASGLITACRDTFKGRVCECPYYQGIQFKGDGYQSCAPTGQLRCSIHNAGCWQETRGNLSFSACSSEKPEGCQCPSGFTGDGYRCEDIDECKSKTKCQCAECSCTDIWGGYDCQCSGDLVYLADHDACVRKTFVEPKGVIWFGVGVVGFVVVILVIGGIIIYKYRVRTYMDSRIRATLAQYMPLESNNQDIYRHLQEEEG</sequence>
<dbReference type="Pfam" id="PF25011">
    <property type="entry name" value="VSR_TRX"/>
    <property type="match status" value="1"/>
</dbReference>
<evidence type="ECO:0000256" key="5">
    <source>
        <dbReference type="ARBA" id="ARBA00022737"/>
    </source>
</evidence>
<keyword evidence="8 12" id="KW-0472">Membrane</keyword>
<evidence type="ECO:0000259" key="14">
    <source>
        <dbReference type="Pfam" id="PF02225"/>
    </source>
</evidence>
<organism evidence="16 17">
    <name type="scientific">Riccia fluitans</name>
    <dbReference type="NCBI Taxonomy" id="41844"/>
    <lineage>
        <taxon>Eukaryota</taxon>
        <taxon>Viridiplantae</taxon>
        <taxon>Streptophyta</taxon>
        <taxon>Embryophyta</taxon>
        <taxon>Marchantiophyta</taxon>
        <taxon>Marchantiopsida</taxon>
        <taxon>Marchantiidae</taxon>
        <taxon>Marchantiales</taxon>
        <taxon>Ricciaceae</taxon>
        <taxon>Riccia</taxon>
    </lineage>
</organism>
<keyword evidence="9" id="KW-1015">Disulfide bond</keyword>
<evidence type="ECO:0000256" key="10">
    <source>
        <dbReference type="ARBA" id="ARBA00023180"/>
    </source>
</evidence>
<dbReference type="InterPro" id="IPR018097">
    <property type="entry name" value="EGF_Ca-bd_CS"/>
</dbReference>
<comment type="caution">
    <text evidence="16">The sequence shown here is derived from an EMBL/GenBank/DDBJ whole genome shotgun (WGS) entry which is preliminary data.</text>
</comment>
<evidence type="ECO:0008006" key="18">
    <source>
        <dbReference type="Google" id="ProtNLM"/>
    </source>
</evidence>
<feature type="chain" id="PRO_5044896524" description="EGF-like calcium-binding domain-containing protein" evidence="13">
    <location>
        <begin position="30"/>
        <end position="638"/>
    </location>
</feature>
<feature type="domain" description="Vacuolar sorting receptor thioredoxin-like" evidence="15">
    <location>
        <begin position="202"/>
        <end position="407"/>
    </location>
</feature>
<keyword evidence="17" id="KW-1185">Reference proteome</keyword>
<dbReference type="SUPFAM" id="SSF52025">
    <property type="entry name" value="PA domain"/>
    <property type="match status" value="1"/>
</dbReference>
<dbReference type="InterPro" id="IPR046450">
    <property type="entry name" value="PA_dom_sf"/>
</dbReference>
<dbReference type="Gene3D" id="2.10.25.10">
    <property type="entry name" value="Laminin"/>
    <property type="match status" value="2"/>
</dbReference>
<evidence type="ECO:0000256" key="6">
    <source>
        <dbReference type="ARBA" id="ARBA00022837"/>
    </source>
</evidence>
<protein>
    <recommendedName>
        <fullName evidence="18">EGF-like calcium-binding domain-containing protein</fullName>
    </recommendedName>
</protein>
<dbReference type="CDD" id="cd00054">
    <property type="entry name" value="EGF_CA"/>
    <property type="match status" value="1"/>
</dbReference>
<evidence type="ECO:0000256" key="3">
    <source>
        <dbReference type="ARBA" id="ARBA00022692"/>
    </source>
</evidence>
<dbReference type="EMBL" id="JBHFFA010000007">
    <property type="protein sequence ID" value="KAL2612185.1"/>
    <property type="molecule type" value="Genomic_DNA"/>
</dbReference>